<feature type="region of interest" description="Disordered" evidence="1">
    <location>
        <begin position="1"/>
        <end position="101"/>
    </location>
</feature>
<feature type="compositionally biased region" description="Low complexity" evidence="1">
    <location>
        <begin position="53"/>
        <end position="69"/>
    </location>
</feature>
<dbReference type="EMBL" id="WBMS02000029">
    <property type="protein sequence ID" value="MWA04704.1"/>
    <property type="molecule type" value="Genomic_DNA"/>
</dbReference>
<dbReference type="EMBL" id="WBMS02000036">
    <property type="protein sequence ID" value="MWA05347.1"/>
    <property type="molecule type" value="Genomic_DNA"/>
</dbReference>
<sequence>MTTTDPRPARGRARGRIGTAPDEGVRPARTSIEQEEVFGPVGPAVPHGGGADGAPAIAGGAPHGAPGTARADDRERAAAFAAAPRPTQDRFSGETSARRSP</sequence>
<reference evidence="3 4" key="1">
    <citation type="submission" date="2019-12" db="EMBL/GenBank/DDBJ databases">
        <title>Actinomadura physcomitrii sp. nov., a novel actinomycete isolated from moss [Physcomitrium sphaericum (Ludw) Fuernr].</title>
        <authorList>
            <person name="Zhuang X."/>
        </authorList>
    </citation>
    <scope>NUCLEOTIDE SEQUENCE [LARGE SCALE GENOMIC DNA]</scope>
    <source>
        <strain evidence="3 4">LD22</strain>
    </source>
</reference>
<dbReference type="RefSeq" id="WP_151597202.1">
    <property type="nucleotide sequence ID" value="NZ_WBMS02000029.1"/>
</dbReference>
<evidence type="ECO:0008006" key="5">
    <source>
        <dbReference type="Google" id="ProtNLM"/>
    </source>
</evidence>
<evidence type="ECO:0000313" key="3">
    <source>
        <dbReference type="EMBL" id="MWA05347.1"/>
    </source>
</evidence>
<evidence type="ECO:0000313" key="2">
    <source>
        <dbReference type="EMBL" id="MWA04704.1"/>
    </source>
</evidence>
<proteinExistence type="predicted"/>
<gene>
    <name evidence="2" type="ORF">F8568_030900</name>
    <name evidence="3" type="ORF">F8568_034300</name>
</gene>
<evidence type="ECO:0000313" key="4">
    <source>
        <dbReference type="Proteomes" id="UP000462055"/>
    </source>
</evidence>
<dbReference type="Proteomes" id="UP000462055">
    <property type="component" value="Unassembled WGS sequence"/>
</dbReference>
<comment type="caution">
    <text evidence="3">The sequence shown here is derived from an EMBL/GenBank/DDBJ whole genome shotgun (WGS) entry which is preliminary data.</text>
</comment>
<name>A0A6I4MN07_9ACTN</name>
<evidence type="ECO:0000256" key="1">
    <source>
        <dbReference type="SAM" id="MobiDB-lite"/>
    </source>
</evidence>
<protein>
    <recommendedName>
        <fullName evidence="5">Aldehyde dehydrogenase family protein</fullName>
    </recommendedName>
</protein>
<organism evidence="3 4">
    <name type="scientific">Actinomadura physcomitrii</name>
    <dbReference type="NCBI Taxonomy" id="2650748"/>
    <lineage>
        <taxon>Bacteria</taxon>
        <taxon>Bacillati</taxon>
        <taxon>Actinomycetota</taxon>
        <taxon>Actinomycetes</taxon>
        <taxon>Streptosporangiales</taxon>
        <taxon>Thermomonosporaceae</taxon>
        <taxon>Actinomadura</taxon>
    </lineage>
</organism>
<keyword evidence="4" id="KW-1185">Reference proteome</keyword>
<dbReference type="AlphaFoldDB" id="A0A6I4MN07"/>
<accession>A0A6I4MN07</accession>